<feature type="transmembrane region" description="Helical" evidence="1">
    <location>
        <begin position="87"/>
        <end position="106"/>
    </location>
</feature>
<sequence>MTGIIERFLVDTHLWIAGGAAGLVLFSQHALGLPIRGAPVALVAASTLLIYRFDGWVDADRPSRGVVPVGMALAVLIWSWGQAPQAVRWLVGLGAIPCVLYGSRWGGGDICLRQVPGVKPFFVTGALTVATIGVTVLWSSGEVTLSQLCRLSLLLGILLLSNV</sequence>
<accession>A0A382WP19</accession>
<name>A0A382WP19_9ZZZZ</name>
<feature type="non-terminal residue" evidence="2">
    <location>
        <position position="163"/>
    </location>
</feature>
<evidence type="ECO:0000313" key="2">
    <source>
        <dbReference type="EMBL" id="SVD59811.1"/>
    </source>
</evidence>
<feature type="transmembrane region" description="Helical" evidence="1">
    <location>
        <begin position="118"/>
        <end position="138"/>
    </location>
</feature>
<organism evidence="2">
    <name type="scientific">marine metagenome</name>
    <dbReference type="NCBI Taxonomy" id="408172"/>
    <lineage>
        <taxon>unclassified sequences</taxon>
        <taxon>metagenomes</taxon>
        <taxon>ecological metagenomes</taxon>
    </lineage>
</organism>
<evidence type="ECO:0000256" key="1">
    <source>
        <dbReference type="SAM" id="Phobius"/>
    </source>
</evidence>
<proteinExistence type="predicted"/>
<feature type="transmembrane region" description="Helical" evidence="1">
    <location>
        <begin position="12"/>
        <end position="31"/>
    </location>
</feature>
<dbReference type="AlphaFoldDB" id="A0A382WP19"/>
<reference evidence="2" key="1">
    <citation type="submission" date="2018-05" db="EMBL/GenBank/DDBJ databases">
        <authorList>
            <person name="Lanie J.A."/>
            <person name="Ng W.-L."/>
            <person name="Kazmierczak K.M."/>
            <person name="Andrzejewski T.M."/>
            <person name="Davidsen T.M."/>
            <person name="Wayne K.J."/>
            <person name="Tettelin H."/>
            <person name="Glass J.I."/>
            <person name="Rusch D."/>
            <person name="Podicherti R."/>
            <person name="Tsui H.-C.T."/>
            <person name="Winkler M.E."/>
        </authorList>
    </citation>
    <scope>NUCLEOTIDE SEQUENCE</scope>
</reference>
<feature type="transmembrane region" description="Helical" evidence="1">
    <location>
        <begin position="37"/>
        <end position="53"/>
    </location>
</feature>
<gene>
    <name evidence="2" type="ORF">METZ01_LOCUS412665</name>
</gene>
<feature type="transmembrane region" description="Helical" evidence="1">
    <location>
        <begin position="65"/>
        <end position="81"/>
    </location>
</feature>
<keyword evidence="1" id="KW-0812">Transmembrane</keyword>
<protein>
    <submittedName>
        <fullName evidence="2">Uncharacterized protein</fullName>
    </submittedName>
</protein>
<dbReference type="EMBL" id="UINC01160910">
    <property type="protein sequence ID" value="SVD59811.1"/>
    <property type="molecule type" value="Genomic_DNA"/>
</dbReference>
<keyword evidence="1" id="KW-1133">Transmembrane helix</keyword>
<keyword evidence="1" id="KW-0472">Membrane</keyword>